<dbReference type="NCBIfam" id="NF001138">
    <property type="entry name" value="PRK00143.1"/>
    <property type="match status" value="1"/>
</dbReference>
<evidence type="ECO:0000256" key="12">
    <source>
        <dbReference type="ARBA" id="ARBA00022884"/>
    </source>
</evidence>
<keyword evidence="12" id="KW-0694">RNA-binding</keyword>
<keyword evidence="6" id="KW-0808">Transferase</keyword>
<dbReference type="FunFam" id="3.40.50.620:FF:000104">
    <property type="entry name" value="Mitochondrial tRNA-specific 2-thiouridylase 1"/>
    <property type="match status" value="1"/>
</dbReference>
<evidence type="ECO:0000256" key="4">
    <source>
        <dbReference type="ARBA" id="ARBA00011953"/>
    </source>
</evidence>
<accession>A0AAN8PXA4</accession>
<dbReference type="PANTHER" id="PTHR11933:SF5">
    <property type="entry name" value="MITOCHONDRIAL TRNA-SPECIFIC 2-THIOURIDYLASE 1"/>
    <property type="match status" value="1"/>
</dbReference>
<protein>
    <recommendedName>
        <fullName evidence="4">tRNA-5-taurinomethyluridine 2-sulfurtransferase</fullName>
        <ecNumber evidence="4">2.8.1.14</ecNumber>
    </recommendedName>
</protein>
<name>A0AAN8PXA4_POLSC</name>
<dbReference type="NCBIfam" id="TIGR00420">
    <property type="entry name" value="trmU"/>
    <property type="match status" value="1"/>
</dbReference>
<dbReference type="PROSITE" id="PS00018">
    <property type="entry name" value="EF_HAND_1"/>
    <property type="match status" value="1"/>
</dbReference>
<proteinExistence type="inferred from homology"/>
<evidence type="ECO:0000256" key="5">
    <source>
        <dbReference type="ARBA" id="ARBA00022555"/>
    </source>
</evidence>
<dbReference type="Pfam" id="PF03054">
    <property type="entry name" value="tRNA_Me_trans"/>
    <property type="match status" value="1"/>
</dbReference>
<evidence type="ECO:0000256" key="11">
    <source>
        <dbReference type="ARBA" id="ARBA00022840"/>
    </source>
</evidence>
<dbReference type="Pfam" id="PF20258">
    <property type="entry name" value="tRNA_Me_trans_C"/>
    <property type="match status" value="1"/>
</dbReference>
<dbReference type="GO" id="GO:0000049">
    <property type="term" value="F:tRNA binding"/>
    <property type="evidence" value="ECO:0007669"/>
    <property type="project" value="UniProtKB-KW"/>
</dbReference>
<dbReference type="EMBL" id="JAWJWE010000003">
    <property type="protein sequence ID" value="KAK6639292.1"/>
    <property type="molecule type" value="Genomic_DNA"/>
</dbReference>
<keyword evidence="10" id="KW-0106">Calcium</keyword>
<sequence>MSVVRRKQRLLTEMEKKILKEAFELFDSNNDGYLDYYEFKATSRCLGFHMKKHELLLILETYARNNKNLICYDDFFEVMEEKMLKRDPLDEIKEAFKLIANDKTKTITFRDLKYAAEKVGADIPDRDLRSMIEEFDGKGHGKLQRIGMSRDNYEWAEANRSTVRAGTQALLQTSASLARSERVALETAEAVNVQNGCYNSSEHETMSRIRNVVIGISGGVDSAVAALLLKKKGYNVVGLFMRNWDLSDENGICTIDAEFEDAKYACKQLKIPIHEVNFVKEYWNDVFMKFIEDYQEGRTPNPDILCNKYIKFKAFWKYAIENLKMDALATGHYVKTSFGAYLENWDEGKNVKLLQARDRFKDQTFFLSRVSQKALQRVMFPLGDLTKMEVKQIALENGLEKLAKKPESMGICFIGSRNYQKFISDYITAKPGNFINVETGSIEGTHNGIHLFTIGQRCRIGGLREPMYVVKKNLKNSEIMVAPGRFHPSLYSSIFLAENPYWICNPPDLTFKAELDFKFQHIEKLVKCEIVSMKDDKLLVVIEKPLRALTPGQFAVFYRDNECLGSARICNIGPLEYSLGRTIPPEFVENEVNTPP</sequence>
<dbReference type="AlphaFoldDB" id="A0AAN8PXA4"/>
<evidence type="ECO:0000256" key="7">
    <source>
        <dbReference type="ARBA" id="ARBA00022694"/>
    </source>
</evidence>
<dbReference type="PANTHER" id="PTHR11933">
    <property type="entry name" value="TRNA 5-METHYLAMINOMETHYL-2-THIOURIDYLATE -METHYLTRANSFERASE"/>
    <property type="match status" value="1"/>
</dbReference>
<dbReference type="Gene3D" id="3.40.50.620">
    <property type="entry name" value="HUPs"/>
    <property type="match status" value="1"/>
</dbReference>
<evidence type="ECO:0000259" key="15">
    <source>
        <dbReference type="PROSITE" id="PS50222"/>
    </source>
</evidence>
<evidence type="ECO:0000313" key="17">
    <source>
        <dbReference type="Proteomes" id="UP001372834"/>
    </source>
</evidence>
<dbReference type="Gene3D" id="2.40.30.10">
    <property type="entry name" value="Translation factors"/>
    <property type="match status" value="1"/>
</dbReference>
<comment type="subcellular location">
    <subcellularLocation>
        <location evidence="2">Mitochondrion</location>
    </subcellularLocation>
</comment>
<comment type="catalytic activity">
    <reaction evidence="14">
        <text>5-taurinomethyluridine(34) in tRNA + S-sulfanyl-L-cysteinyl-[protein] + AH2 + ATP = 5-taurinomethyl-2-thiouridine(34) in tRNA + L-cysteinyl-[protein] + A + AMP + diphosphate + H(+)</text>
        <dbReference type="Rhea" id="RHEA:47040"/>
        <dbReference type="Rhea" id="RHEA-COMP:10131"/>
        <dbReference type="Rhea" id="RHEA-COMP:11726"/>
        <dbReference type="Rhea" id="RHEA-COMP:11732"/>
        <dbReference type="Rhea" id="RHEA-COMP:11733"/>
        <dbReference type="ChEBI" id="CHEBI:13193"/>
        <dbReference type="ChEBI" id="CHEBI:15378"/>
        <dbReference type="ChEBI" id="CHEBI:17499"/>
        <dbReference type="ChEBI" id="CHEBI:29950"/>
        <dbReference type="ChEBI" id="CHEBI:30616"/>
        <dbReference type="ChEBI" id="CHEBI:33019"/>
        <dbReference type="ChEBI" id="CHEBI:61963"/>
        <dbReference type="ChEBI" id="CHEBI:87171"/>
        <dbReference type="ChEBI" id="CHEBI:87172"/>
        <dbReference type="ChEBI" id="CHEBI:456215"/>
        <dbReference type="EC" id="2.8.1.14"/>
    </reaction>
</comment>
<keyword evidence="7" id="KW-0819">tRNA processing</keyword>
<gene>
    <name evidence="16" type="ORF">RUM43_007564</name>
</gene>
<dbReference type="GO" id="GO:0061708">
    <property type="term" value="F:tRNA-5-taurinomethyluridine 2-sulfurtransferase"/>
    <property type="evidence" value="ECO:0007669"/>
    <property type="project" value="UniProtKB-EC"/>
</dbReference>
<feature type="domain" description="EF-hand" evidence="15">
    <location>
        <begin position="14"/>
        <end position="49"/>
    </location>
</feature>
<feature type="domain" description="EF-hand" evidence="15">
    <location>
        <begin position="87"/>
        <end position="122"/>
    </location>
</feature>
<dbReference type="InterPro" id="IPR018247">
    <property type="entry name" value="EF_Hand_1_Ca_BS"/>
</dbReference>
<dbReference type="SUPFAM" id="SSF52402">
    <property type="entry name" value="Adenine nucleotide alpha hydrolases-like"/>
    <property type="match status" value="1"/>
</dbReference>
<dbReference type="GO" id="GO:0002143">
    <property type="term" value="P:tRNA wobble position uridine thiolation"/>
    <property type="evidence" value="ECO:0007669"/>
    <property type="project" value="TreeGrafter"/>
</dbReference>
<dbReference type="InterPro" id="IPR011992">
    <property type="entry name" value="EF-hand-dom_pair"/>
</dbReference>
<evidence type="ECO:0000256" key="2">
    <source>
        <dbReference type="ARBA" id="ARBA00004173"/>
    </source>
</evidence>
<dbReference type="InterPro" id="IPR046884">
    <property type="entry name" value="MnmA-like_central"/>
</dbReference>
<evidence type="ECO:0000256" key="6">
    <source>
        <dbReference type="ARBA" id="ARBA00022679"/>
    </source>
</evidence>
<evidence type="ECO:0000256" key="3">
    <source>
        <dbReference type="ARBA" id="ARBA00006191"/>
    </source>
</evidence>
<dbReference type="FunFam" id="2.30.30.280:FF:000001">
    <property type="entry name" value="tRNA-specific 2-thiouridylase MnmA"/>
    <property type="match status" value="1"/>
</dbReference>
<keyword evidence="11" id="KW-0067">ATP-binding</keyword>
<reference evidence="16 17" key="1">
    <citation type="submission" date="2023-10" db="EMBL/GenBank/DDBJ databases">
        <title>Genomes of two closely related lineages of the louse Polyplax serrata with different host specificities.</title>
        <authorList>
            <person name="Martinu J."/>
            <person name="Tarabai H."/>
            <person name="Stefka J."/>
            <person name="Hypsa V."/>
        </authorList>
    </citation>
    <scope>NUCLEOTIDE SEQUENCE [LARGE SCALE GENOMIC DNA]</scope>
    <source>
        <strain evidence="16">HR10_N</strain>
    </source>
</reference>
<dbReference type="Gene3D" id="1.10.238.10">
    <property type="entry name" value="EF-hand"/>
    <property type="match status" value="2"/>
</dbReference>
<dbReference type="SUPFAM" id="SSF47473">
    <property type="entry name" value="EF-hand"/>
    <property type="match status" value="1"/>
</dbReference>
<keyword evidence="5" id="KW-0820">tRNA-binding</keyword>
<dbReference type="GO" id="GO:0005524">
    <property type="term" value="F:ATP binding"/>
    <property type="evidence" value="ECO:0007669"/>
    <property type="project" value="UniProtKB-KW"/>
</dbReference>
<evidence type="ECO:0000256" key="13">
    <source>
        <dbReference type="ARBA" id="ARBA00023157"/>
    </source>
</evidence>
<comment type="function">
    <text evidence="1">Catalyzes the 2-thiolation of uridine at the wobble position (U34) of mitochondrial tRNA(Lys), tRNA(Glu) and tRNA(Gln). Required for the formation of 5-taurinomethyl-2-thiouridine (tm5s2U) of mitochondrial tRNA(Lys), tRNA(Glu), and tRNA(Gln) at the wobble position. ATP is required to activate the C2 atom of the wobble base.</text>
</comment>
<keyword evidence="13" id="KW-1015">Disulfide bond</keyword>
<dbReference type="PROSITE" id="PS50222">
    <property type="entry name" value="EF_HAND_2"/>
    <property type="match status" value="2"/>
</dbReference>
<dbReference type="CDD" id="cd00051">
    <property type="entry name" value="EFh"/>
    <property type="match status" value="1"/>
</dbReference>
<organism evidence="16 17">
    <name type="scientific">Polyplax serrata</name>
    <name type="common">Common mouse louse</name>
    <dbReference type="NCBI Taxonomy" id="468196"/>
    <lineage>
        <taxon>Eukaryota</taxon>
        <taxon>Metazoa</taxon>
        <taxon>Ecdysozoa</taxon>
        <taxon>Arthropoda</taxon>
        <taxon>Hexapoda</taxon>
        <taxon>Insecta</taxon>
        <taxon>Pterygota</taxon>
        <taxon>Neoptera</taxon>
        <taxon>Paraneoptera</taxon>
        <taxon>Psocodea</taxon>
        <taxon>Troctomorpha</taxon>
        <taxon>Phthiraptera</taxon>
        <taxon>Anoplura</taxon>
        <taxon>Polyplacidae</taxon>
        <taxon>Polyplax</taxon>
    </lineage>
</organism>
<dbReference type="FunFam" id="1.10.238.10:FF:000178">
    <property type="entry name" value="Calmodulin-2 A"/>
    <property type="match status" value="1"/>
</dbReference>
<evidence type="ECO:0000256" key="10">
    <source>
        <dbReference type="ARBA" id="ARBA00022837"/>
    </source>
</evidence>
<dbReference type="Gene3D" id="2.30.30.280">
    <property type="entry name" value="Adenine nucleotide alpha hydrolases-like domains"/>
    <property type="match status" value="1"/>
</dbReference>
<dbReference type="InterPro" id="IPR046885">
    <property type="entry name" value="MnmA-like_C"/>
</dbReference>
<evidence type="ECO:0000256" key="8">
    <source>
        <dbReference type="ARBA" id="ARBA00022737"/>
    </source>
</evidence>
<dbReference type="SMART" id="SM00054">
    <property type="entry name" value="EFh"/>
    <property type="match status" value="3"/>
</dbReference>
<evidence type="ECO:0000256" key="1">
    <source>
        <dbReference type="ARBA" id="ARBA00003986"/>
    </source>
</evidence>
<evidence type="ECO:0000256" key="9">
    <source>
        <dbReference type="ARBA" id="ARBA00022741"/>
    </source>
</evidence>
<comment type="similarity">
    <text evidence="3">Belongs to the MnmA/TRMU family.</text>
</comment>
<keyword evidence="8" id="KW-0677">Repeat</keyword>
<dbReference type="Pfam" id="PF20259">
    <property type="entry name" value="tRNA_Me_trans_M"/>
    <property type="match status" value="1"/>
</dbReference>
<dbReference type="InterPro" id="IPR004506">
    <property type="entry name" value="MnmA-like"/>
</dbReference>
<dbReference type="EC" id="2.8.1.14" evidence="4"/>
<dbReference type="CDD" id="cd01998">
    <property type="entry name" value="MnmA_TRMU-like"/>
    <property type="match status" value="1"/>
</dbReference>
<dbReference type="InterPro" id="IPR002048">
    <property type="entry name" value="EF_hand_dom"/>
</dbReference>
<dbReference type="InterPro" id="IPR014729">
    <property type="entry name" value="Rossmann-like_a/b/a_fold"/>
</dbReference>
<evidence type="ECO:0000313" key="16">
    <source>
        <dbReference type="EMBL" id="KAK6639292.1"/>
    </source>
</evidence>
<dbReference type="GO" id="GO:0005509">
    <property type="term" value="F:calcium ion binding"/>
    <property type="evidence" value="ECO:0007669"/>
    <property type="project" value="InterPro"/>
</dbReference>
<keyword evidence="9" id="KW-0547">Nucleotide-binding</keyword>
<dbReference type="HAMAP" id="MF_00144">
    <property type="entry name" value="tRNA_thiouridyl_MnmA"/>
    <property type="match status" value="1"/>
</dbReference>
<comment type="caution">
    <text evidence="16">The sequence shown here is derived from an EMBL/GenBank/DDBJ whole genome shotgun (WGS) entry which is preliminary data.</text>
</comment>
<dbReference type="GO" id="GO:0005739">
    <property type="term" value="C:mitochondrion"/>
    <property type="evidence" value="ECO:0007669"/>
    <property type="project" value="UniProtKB-SubCell"/>
</dbReference>
<evidence type="ECO:0000256" key="14">
    <source>
        <dbReference type="ARBA" id="ARBA00049564"/>
    </source>
</evidence>
<dbReference type="Pfam" id="PF13499">
    <property type="entry name" value="EF-hand_7"/>
    <property type="match status" value="1"/>
</dbReference>
<dbReference type="InterPro" id="IPR023382">
    <property type="entry name" value="MnmA-like_central_sf"/>
</dbReference>
<dbReference type="Proteomes" id="UP001372834">
    <property type="component" value="Unassembled WGS sequence"/>
</dbReference>